<sequence length="116" mass="13279">MKTLKTILVVVAVLGTFMVANAQRTVVKTYPRQGTVVTTIYRPTIVVHKNRNFYYSDGIWYSAKGRNYVVCAAPVGIRLATLPRGSRVVYVNGRRLYNYNGIWYKRTGRHYMVVTV</sequence>
<feature type="chain" id="PRO_5045182916" evidence="1">
    <location>
        <begin position="23"/>
        <end position="116"/>
    </location>
</feature>
<name>A0ABW4XT21_9FLAO</name>
<dbReference type="Proteomes" id="UP001597342">
    <property type="component" value="Unassembled WGS sequence"/>
</dbReference>
<proteinExistence type="predicted"/>
<evidence type="ECO:0000313" key="3">
    <source>
        <dbReference type="Proteomes" id="UP001597342"/>
    </source>
</evidence>
<dbReference type="InterPro" id="IPR045398">
    <property type="entry name" value="DUF6515"/>
</dbReference>
<dbReference type="RefSeq" id="WP_379829024.1">
    <property type="nucleotide sequence ID" value="NZ_JBHUHU010000001.1"/>
</dbReference>
<keyword evidence="1" id="KW-0732">Signal</keyword>
<protein>
    <submittedName>
        <fullName evidence="2">DUF6515 family protein</fullName>
    </submittedName>
</protein>
<evidence type="ECO:0000256" key="1">
    <source>
        <dbReference type="SAM" id="SignalP"/>
    </source>
</evidence>
<accession>A0ABW4XT21</accession>
<gene>
    <name evidence="2" type="ORF">ACFSJE_00615</name>
</gene>
<keyword evidence="3" id="KW-1185">Reference proteome</keyword>
<dbReference type="Pfam" id="PF20125">
    <property type="entry name" value="DUF6515"/>
    <property type="match status" value="1"/>
</dbReference>
<feature type="signal peptide" evidence="1">
    <location>
        <begin position="1"/>
        <end position="22"/>
    </location>
</feature>
<evidence type="ECO:0000313" key="2">
    <source>
        <dbReference type="EMBL" id="MFD2098253.1"/>
    </source>
</evidence>
<reference evidence="3" key="1">
    <citation type="journal article" date="2019" name="Int. J. Syst. Evol. Microbiol.">
        <title>The Global Catalogue of Microorganisms (GCM) 10K type strain sequencing project: providing services to taxonomists for standard genome sequencing and annotation.</title>
        <authorList>
            <consortium name="The Broad Institute Genomics Platform"/>
            <consortium name="The Broad Institute Genome Sequencing Center for Infectious Disease"/>
            <person name="Wu L."/>
            <person name="Ma J."/>
        </authorList>
    </citation>
    <scope>NUCLEOTIDE SEQUENCE [LARGE SCALE GENOMIC DNA]</scope>
    <source>
        <strain evidence="3">JCM 3389</strain>
    </source>
</reference>
<organism evidence="2 3">
    <name type="scientific">Flagellimonas iocasae</name>
    <dbReference type="NCBI Taxonomy" id="2055905"/>
    <lineage>
        <taxon>Bacteria</taxon>
        <taxon>Pseudomonadati</taxon>
        <taxon>Bacteroidota</taxon>
        <taxon>Flavobacteriia</taxon>
        <taxon>Flavobacteriales</taxon>
        <taxon>Flavobacteriaceae</taxon>
        <taxon>Flagellimonas</taxon>
    </lineage>
</organism>
<comment type="caution">
    <text evidence="2">The sequence shown here is derived from an EMBL/GenBank/DDBJ whole genome shotgun (WGS) entry which is preliminary data.</text>
</comment>
<dbReference type="EMBL" id="JBHUHU010000001">
    <property type="protein sequence ID" value="MFD2098253.1"/>
    <property type="molecule type" value="Genomic_DNA"/>
</dbReference>